<reference evidence="5 6" key="1">
    <citation type="submission" date="2020-04" db="EMBL/GenBank/DDBJ databases">
        <title>Ramlibacter sp. G-1-2-2 isolated from soil.</title>
        <authorList>
            <person name="Dahal R.H."/>
        </authorList>
    </citation>
    <scope>NUCLEOTIDE SEQUENCE [LARGE SCALE GENOMIC DNA]</scope>
    <source>
        <strain evidence="5 6">G-1-2-2</strain>
    </source>
</reference>
<gene>
    <name evidence="5" type="primary">gspK</name>
    <name evidence="5" type="ORF">HHL11_31835</name>
</gene>
<keyword evidence="2" id="KW-0732">Signal</keyword>
<dbReference type="GO" id="GO:0005886">
    <property type="term" value="C:plasma membrane"/>
    <property type="evidence" value="ECO:0007669"/>
    <property type="project" value="UniProtKB-SubCell"/>
</dbReference>
<evidence type="ECO:0000256" key="2">
    <source>
        <dbReference type="SAM" id="SignalP"/>
    </source>
</evidence>
<dbReference type="AlphaFoldDB" id="A0A848HGD1"/>
<dbReference type="RefSeq" id="WP_169422722.1">
    <property type="nucleotide sequence ID" value="NZ_JABBFX010000005.1"/>
</dbReference>
<dbReference type="InterPro" id="IPR049031">
    <property type="entry name" value="T2SSK_SAM-like_1st"/>
</dbReference>
<keyword evidence="1" id="KW-0997">Cell inner membrane</keyword>
<organism evidence="5 6">
    <name type="scientific">Ramlibacter agri</name>
    <dbReference type="NCBI Taxonomy" id="2728837"/>
    <lineage>
        <taxon>Bacteria</taxon>
        <taxon>Pseudomonadati</taxon>
        <taxon>Pseudomonadota</taxon>
        <taxon>Betaproteobacteria</taxon>
        <taxon>Burkholderiales</taxon>
        <taxon>Comamonadaceae</taxon>
        <taxon>Ramlibacter</taxon>
    </lineage>
</organism>
<comment type="subcellular location">
    <subcellularLocation>
        <location evidence="1">Cell inner membrane</location>
    </subcellularLocation>
</comment>
<dbReference type="Pfam" id="PF03934">
    <property type="entry name" value="T2SSK"/>
    <property type="match status" value="1"/>
</dbReference>
<keyword evidence="1" id="KW-1003">Cell membrane</keyword>
<evidence type="ECO:0000256" key="1">
    <source>
        <dbReference type="PIRNR" id="PIRNR002786"/>
    </source>
</evidence>
<dbReference type="Pfam" id="PF21687">
    <property type="entry name" value="T2SSK_1st"/>
    <property type="match status" value="1"/>
</dbReference>
<comment type="caution">
    <text evidence="5">The sequence shown here is derived from an EMBL/GenBank/DDBJ whole genome shotgun (WGS) entry which is preliminary data.</text>
</comment>
<dbReference type="Gene3D" id="3.30.1300.30">
    <property type="entry name" value="GSPII I/J protein-like"/>
    <property type="match status" value="1"/>
</dbReference>
<evidence type="ECO:0000313" key="6">
    <source>
        <dbReference type="Proteomes" id="UP000541185"/>
    </source>
</evidence>
<comment type="similarity">
    <text evidence="1">Belongs to the GSP K family.</text>
</comment>
<feature type="chain" id="PRO_5032925623" description="Type II secretion system protein K" evidence="2">
    <location>
        <begin position="27"/>
        <end position="323"/>
    </location>
</feature>
<evidence type="ECO:0000259" key="3">
    <source>
        <dbReference type="Pfam" id="PF03934"/>
    </source>
</evidence>
<feature type="domain" description="T2SS protein K first SAM-like" evidence="4">
    <location>
        <begin position="119"/>
        <end position="207"/>
    </location>
</feature>
<accession>A0A848HGD1</accession>
<keyword evidence="1" id="KW-0472">Membrane</keyword>
<feature type="signal peptide" evidence="2">
    <location>
        <begin position="1"/>
        <end position="26"/>
    </location>
</feature>
<dbReference type="InterPro" id="IPR049179">
    <property type="entry name" value="T2SSK_SAM-like_2nd"/>
</dbReference>
<evidence type="ECO:0000259" key="4">
    <source>
        <dbReference type="Pfam" id="PF21687"/>
    </source>
</evidence>
<dbReference type="PIRSF" id="PIRSF002786">
    <property type="entry name" value="XcpX"/>
    <property type="match status" value="1"/>
</dbReference>
<dbReference type="InterPro" id="IPR045584">
    <property type="entry name" value="Pilin-like"/>
</dbReference>
<sequence>MKRRSTGAALLAAMLTVMLVATFAAAALWQQWRGVEVESAERTRQQASWILTGALDWARLILREDARSTGGVDHLGEPWAVPLQESRLSTFLSADSSDASNDADAVFLSGEITDLQSFLNVQDLFQASSTNQDALESFRRLFSLLGLPTSELGKLAENFRFASDISVENLSSSRAPLAPTRVEQLTWLGLSPDTVAALQPYITLLPQTTTVNVNTASAQVIYAAARNISLADAERLVAVRQGRPFRTTQDVVTVLPEVKPDDLKNLGFATSYFEVRGRVRQDEVVIEERSVVQRNSTTVTTLSRERGVLDATAQSLIQQAQRR</sequence>
<dbReference type="GO" id="GO:0009306">
    <property type="term" value="P:protein secretion"/>
    <property type="evidence" value="ECO:0007669"/>
    <property type="project" value="InterPro"/>
</dbReference>
<dbReference type="Proteomes" id="UP000541185">
    <property type="component" value="Unassembled WGS sequence"/>
</dbReference>
<dbReference type="SUPFAM" id="SSF54523">
    <property type="entry name" value="Pili subunits"/>
    <property type="match status" value="1"/>
</dbReference>
<proteinExistence type="inferred from homology"/>
<keyword evidence="1" id="KW-0813">Transport</keyword>
<protein>
    <recommendedName>
        <fullName evidence="1">Type II secretion system protein K</fullName>
    </recommendedName>
</protein>
<feature type="domain" description="T2SS protein K second SAM-like" evidence="3">
    <location>
        <begin position="211"/>
        <end position="255"/>
    </location>
</feature>
<keyword evidence="6" id="KW-1185">Reference proteome</keyword>
<dbReference type="EMBL" id="JABBFX010000005">
    <property type="protein sequence ID" value="NML48381.1"/>
    <property type="molecule type" value="Genomic_DNA"/>
</dbReference>
<dbReference type="NCBIfam" id="NF037980">
    <property type="entry name" value="T2SS_GspK"/>
    <property type="match status" value="1"/>
</dbReference>
<evidence type="ECO:0000313" key="5">
    <source>
        <dbReference type="EMBL" id="NML48381.1"/>
    </source>
</evidence>
<name>A0A848HGD1_9BURK</name>
<dbReference type="InterPro" id="IPR005628">
    <property type="entry name" value="GspK"/>
</dbReference>